<accession>A0A6G7GV70</accession>
<dbReference type="EMBL" id="CP049055">
    <property type="protein sequence ID" value="QII13254.1"/>
    <property type="molecule type" value="Genomic_DNA"/>
</dbReference>
<evidence type="ECO:0000313" key="2">
    <source>
        <dbReference type="Proteomes" id="UP000501926"/>
    </source>
</evidence>
<dbReference type="AlphaFoldDB" id="A0A6G7GV70"/>
<evidence type="ECO:0000313" key="1">
    <source>
        <dbReference type="EMBL" id="QII13254.1"/>
    </source>
</evidence>
<name>A0A6G7GV70_KUEST</name>
<reference evidence="1 2" key="1">
    <citation type="submission" date="2020-02" db="EMBL/GenBank/DDBJ databases">
        <title>Newly sequenced genome of strain CSTR1 showed variability in Candidatus Kuenenia stuttgartiensis genomes.</title>
        <authorList>
            <person name="Ding C."/>
            <person name="Adrian L."/>
        </authorList>
    </citation>
    <scope>NUCLEOTIDE SEQUENCE [LARGE SCALE GENOMIC DNA]</scope>
    <source>
        <strain evidence="1 2">CSTR1</strain>
    </source>
</reference>
<dbReference type="Proteomes" id="UP000501926">
    <property type="component" value="Chromosome"/>
</dbReference>
<organism evidence="1 2">
    <name type="scientific">Kuenenia stuttgartiensis</name>
    <dbReference type="NCBI Taxonomy" id="174633"/>
    <lineage>
        <taxon>Bacteria</taxon>
        <taxon>Pseudomonadati</taxon>
        <taxon>Planctomycetota</taxon>
        <taxon>Candidatus Brocadiia</taxon>
        <taxon>Candidatus Brocadiales</taxon>
        <taxon>Candidatus Brocadiaceae</taxon>
        <taxon>Candidatus Kuenenia</taxon>
    </lineage>
</organism>
<protein>
    <submittedName>
        <fullName evidence="1">Uncharacterized protein</fullName>
    </submittedName>
</protein>
<gene>
    <name evidence="1" type="ORF">KsCSTR_38750</name>
</gene>
<proteinExistence type="predicted"/>
<sequence>MSVLLFCGINLTFNATGFIGRIEVGISEFMLQHFTVMYFYELFRSLRFLKIIIAHISRSFSP</sequence>